<evidence type="ECO:0000256" key="5">
    <source>
        <dbReference type="ARBA" id="ARBA00022475"/>
    </source>
</evidence>
<keyword evidence="16 26" id="KW-1133">Transmembrane helix</keyword>
<keyword evidence="17 26" id="KW-0472">Membrane</keyword>
<reference evidence="29" key="1">
    <citation type="journal article" date="2012" name="Nat. Biotechnol.">
        <title>Reference genome sequence of the model plant Setaria.</title>
        <authorList>
            <person name="Bennetzen J.L."/>
            <person name="Schmutz J."/>
            <person name="Wang H."/>
            <person name="Percifield R."/>
            <person name="Hawkins J."/>
            <person name="Pontaroli A.C."/>
            <person name="Estep M."/>
            <person name="Feng L."/>
            <person name="Vaughn J.N."/>
            <person name="Grimwood J."/>
            <person name="Jenkins J."/>
            <person name="Barry K."/>
            <person name="Lindquist E."/>
            <person name="Hellsten U."/>
            <person name="Deshpande S."/>
            <person name="Wang X."/>
            <person name="Wu X."/>
            <person name="Mitros T."/>
            <person name="Triplett J."/>
            <person name="Yang X."/>
            <person name="Ye C.Y."/>
            <person name="Mauro-Herrera M."/>
            <person name="Wang L."/>
            <person name="Li P."/>
            <person name="Sharma M."/>
            <person name="Sharma R."/>
            <person name="Ronald P.C."/>
            <person name="Panaud O."/>
            <person name="Kellogg E.A."/>
            <person name="Brutnell T.P."/>
            <person name="Doust A.N."/>
            <person name="Tuskan G.A."/>
            <person name="Rokhsar D."/>
            <person name="Devos K.M."/>
        </authorList>
    </citation>
    <scope>NUCLEOTIDE SEQUENCE [LARGE SCALE GENOMIC DNA]</scope>
    <source>
        <strain evidence="29">Yugu1</strain>
    </source>
</reference>
<keyword evidence="13 25" id="KW-0547">Nucleotide-binding</keyword>
<organism evidence="29">
    <name type="scientific">Setaria italica</name>
    <name type="common">Foxtail millet</name>
    <name type="synonym">Panicum italicum</name>
    <dbReference type="NCBI Taxonomy" id="4555"/>
    <lineage>
        <taxon>Eukaryota</taxon>
        <taxon>Viridiplantae</taxon>
        <taxon>Streptophyta</taxon>
        <taxon>Embryophyta</taxon>
        <taxon>Tracheophyta</taxon>
        <taxon>Spermatophyta</taxon>
        <taxon>Magnoliopsida</taxon>
        <taxon>Liliopsida</taxon>
        <taxon>Poales</taxon>
        <taxon>Poaceae</taxon>
        <taxon>PACMAD clade</taxon>
        <taxon>Panicoideae</taxon>
        <taxon>Panicodae</taxon>
        <taxon>Paniceae</taxon>
        <taxon>Cenchrinae</taxon>
        <taxon>Setaria</taxon>
    </lineage>
</organism>
<comment type="subcellular location">
    <subcellularLocation>
        <location evidence="1">Cell membrane</location>
        <topology evidence="1">Single-pass membrane protein</topology>
    </subcellularLocation>
    <subcellularLocation>
        <location evidence="2">Endoplasmic reticulum membrane</location>
        <topology evidence="2">Single-pass membrane protein</topology>
    </subcellularLocation>
</comment>
<dbReference type="InterPro" id="IPR001245">
    <property type="entry name" value="Ser-Thr/Tyr_kinase_cat_dom"/>
</dbReference>
<evidence type="ECO:0000256" key="18">
    <source>
        <dbReference type="ARBA" id="ARBA00023170"/>
    </source>
</evidence>
<dbReference type="SMART" id="SM00365">
    <property type="entry name" value="LRR_SD22"/>
    <property type="match status" value="8"/>
</dbReference>
<dbReference type="EC" id="2.7.11.1" evidence="4"/>
<comment type="similarity">
    <text evidence="3">Belongs to the protein kinase superfamily. Ser/Thr protein kinase family.</text>
</comment>
<dbReference type="InterPro" id="IPR000719">
    <property type="entry name" value="Prot_kinase_dom"/>
</dbReference>
<dbReference type="FunFam" id="3.80.10.10:FF:000317">
    <property type="entry name" value="Inactive leucine-rich repeat receptor-like protein kinase"/>
    <property type="match status" value="1"/>
</dbReference>
<evidence type="ECO:0000256" key="13">
    <source>
        <dbReference type="ARBA" id="ARBA00022741"/>
    </source>
</evidence>
<dbReference type="InterPro" id="IPR011009">
    <property type="entry name" value="Kinase-like_dom_sf"/>
</dbReference>
<dbReference type="AlphaFoldDB" id="A0A368RHM9"/>
<sequence>MRTAMEHHCSILLVASLLLLASPAWTSASAGSDGTDADHRALMQFRSLITDDPSGALASWGGGNMTAPAPCRWHGVTCGVRGRRRGRVTALDLRGLDLASSGTAAPSSLSSLTYLRRLDLSGNRLGGGVPSPLPPSLERLNLSHNALQGPVPAALGSLHRLQVLSLAYNNLTGAIPASLSNLTSLTSLSLTSNNLAGAIPASLGNLTSLTILGLASNNLAGAIPGALGNLKDLTALYLGQNMLQGSIPSTLGNLKALTVLYLGSNMLQGSIPSALFNISSLQKLGVQINNLTGTLPPNGRLPRLTWFDVDNNRLHGAIPPSLCNLTSLTILSLTSNNLAGAIPGALGNLKALTGLYLDNNMLQGSIPSTVFNISSLQKLDVQMNNLTGTLPPNAGGRLPRLTSFNVASNRLHGAIPPSLCNASKLELAQMLNNSFSGVIPNCLGTHLKNLWALTLDSNQLEANVDADWGFMDSLTNCSNLKYIGLSQNKLGGVLPGSIANLSTSMEVLSIWGNMVSGQIPQEISNLVNLNTIAMNLNKLTGIIPTSIGKLNKLSKLILYGNKLSGQIPPTIGNLTVLTELSLDHNMLTGPIPSSLGSCPLQTLSLEHNRLTGPIPKEVLLISTLSIFVSFQGNMLAGSLPSEVGHLKNLVTLDVSGNRLTGEIPNSLGDCQILQYCFMKGNMFQGKIPESLGQLKGLLVLDLSRNNLSGHIPDFFGNVKGLQQLNISFNNFDGEVPKQGIFLNASAFSVEGNSGLCGGIAQLKLPPCSDNGSTSSNKRSRKLVMIVSIATAFLGISLLLALCVLCHQRRKLIKAEHALPLINDQYARVSYVNLMNATNSFASENLIGIGSFGSVYKGTMISHDQEVVVAVKVLNLQQRGASQSFIAECETLRCARHRNLVKILTVCSGIDSGGLDFKAIVFDFLPNGNLDQWLHHRLREYGTHRRIDLVQRIDIAIHVASALEYLHHYKPTPIVHCDLKPSNILLDNDMVAHVGDFGLARFVHQDQTNPSDISSGWATRRGTIGYAPPEYGLGNEVSIYGDMYSFGVLLLEIFTGKRPTDSDFVQDLNLHRYVQIALQDQQVTSVVDQQLLPEQDPELEGRTSSSSSTREIIVACVTSILHIGILCSKELPTDRLLIGDALRELHRIKDNYNQLHLLGT</sequence>
<dbReference type="Gene3D" id="1.10.510.10">
    <property type="entry name" value="Transferase(Phosphotransferase) domain 1"/>
    <property type="match status" value="1"/>
</dbReference>
<dbReference type="FunFam" id="3.30.200.20:FF:000432">
    <property type="entry name" value="LRR receptor-like serine/threonine-protein kinase EFR"/>
    <property type="match status" value="1"/>
</dbReference>
<dbReference type="Pfam" id="PF13855">
    <property type="entry name" value="LRR_8"/>
    <property type="match status" value="3"/>
</dbReference>
<evidence type="ECO:0000256" key="8">
    <source>
        <dbReference type="ARBA" id="ARBA00022614"/>
    </source>
</evidence>
<protein>
    <recommendedName>
        <fullName evidence="24">Receptor kinase-like protein Xa21</fullName>
        <ecNumber evidence="4">2.7.11.1</ecNumber>
    </recommendedName>
</protein>
<evidence type="ECO:0000256" key="15">
    <source>
        <dbReference type="ARBA" id="ARBA00022840"/>
    </source>
</evidence>
<reference evidence="29" key="2">
    <citation type="submission" date="2015-07" db="EMBL/GenBank/DDBJ databases">
        <authorList>
            <person name="Noorani M."/>
        </authorList>
    </citation>
    <scope>NUCLEOTIDE SEQUENCE</scope>
    <source>
        <strain evidence="29">Yugu1</strain>
    </source>
</reference>
<dbReference type="GO" id="GO:0005524">
    <property type="term" value="F:ATP binding"/>
    <property type="evidence" value="ECO:0007669"/>
    <property type="project" value="UniProtKB-UniRule"/>
</dbReference>
<evidence type="ECO:0000256" key="2">
    <source>
        <dbReference type="ARBA" id="ARBA00004389"/>
    </source>
</evidence>
<dbReference type="SUPFAM" id="SSF52047">
    <property type="entry name" value="RNI-like"/>
    <property type="match status" value="2"/>
</dbReference>
<evidence type="ECO:0000256" key="16">
    <source>
        <dbReference type="ARBA" id="ARBA00022989"/>
    </source>
</evidence>
<dbReference type="GO" id="GO:0004674">
    <property type="term" value="F:protein serine/threonine kinase activity"/>
    <property type="evidence" value="ECO:0007669"/>
    <property type="project" value="UniProtKB-KW"/>
</dbReference>
<comment type="catalytic activity">
    <reaction evidence="20">
        <text>L-threonyl-[protein] + ATP = O-phospho-L-threonyl-[protein] + ADP + H(+)</text>
        <dbReference type="Rhea" id="RHEA:46608"/>
        <dbReference type="Rhea" id="RHEA-COMP:11060"/>
        <dbReference type="Rhea" id="RHEA-COMP:11605"/>
        <dbReference type="ChEBI" id="CHEBI:15378"/>
        <dbReference type="ChEBI" id="CHEBI:30013"/>
        <dbReference type="ChEBI" id="CHEBI:30616"/>
        <dbReference type="ChEBI" id="CHEBI:61977"/>
        <dbReference type="ChEBI" id="CHEBI:456216"/>
        <dbReference type="EC" id="2.7.11.1"/>
    </reaction>
</comment>
<evidence type="ECO:0000256" key="23">
    <source>
        <dbReference type="ARBA" id="ARBA00056628"/>
    </source>
</evidence>
<evidence type="ECO:0000259" key="28">
    <source>
        <dbReference type="PROSITE" id="PS50011"/>
    </source>
</evidence>
<evidence type="ECO:0000256" key="27">
    <source>
        <dbReference type="SAM" id="SignalP"/>
    </source>
</evidence>
<evidence type="ECO:0000256" key="9">
    <source>
        <dbReference type="ARBA" id="ARBA00022679"/>
    </source>
</evidence>
<evidence type="ECO:0000256" key="7">
    <source>
        <dbReference type="ARBA" id="ARBA00022553"/>
    </source>
</evidence>
<dbReference type="SMART" id="SM00220">
    <property type="entry name" value="S_TKc"/>
    <property type="match status" value="1"/>
</dbReference>
<name>A0A368RHM9_SETIT</name>
<dbReference type="PROSITE" id="PS00108">
    <property type="entry name" value="PROTEIN_KINASE_ST"/>
    <property type="match status" value="1"/>
</dbReference>
<dbReference type="FunFam" id="1.10.510.10:FF:000358">
    <property type="entry name" value="Putative leucine-rich repeat receptor-like serine/threonine-protein kinase"/>
    <property type="match status" value="1"/>
</dbReference>
<dbReference type="PANTHER" id="PTHR27008:SF591">
    <property type="entry name" value="OS12G0498650 PROTEIN"/>
    <property type="match status" value="1"/>
</dbReference>
<dbReference type="FunFam" id="3.80.10.10:FF:000275">
    <property type="entry name" value="Leucine-rich repeat receptor-like protein kinase"/>
    <property type="match status" value="1"/>
</dbReference>
<comment type="function">
    <text evidence="22">Receptor kinase that detects X.oryzae pv. oryzae protein Ax21 to promote innate immunity. Following X.oryzae pv. oryzae protein Ax21 detection, undergoes cleavage, releasing the processed protein kinase Xa21 chain.</text>
</comment>
<keyword evidence="7" id="KW-0597">Phosphoprotein</keyword>
<evidence type="ECO:0000256" key="22">
    <source>
        <dbReference type="ARBA" id="ARBA00054320"/>
    </source>
</evidence>
<dbReference type="OrthoDB" id="676979at2759"/>
<dbReference type="Gene3D" id="3.30.200.20">
    <property type="entry name" value="Phosphorylase Kinase, domain 1"/>
    <property type="match status" value="1"/>
</dbReference>
<keyword evidence="6" id="KW-0723">Serine/threonine-protein kinase</keyword>
<dbReference type="GO" id="GO:0005886">
    <property type="term" value="C:plasma membrane"/>
    <property type="evidence" value="ECO:0007669"/>
    <property type="project" value="UniProtKB-SubCell"/>
</dbReference>
<dbReference type="PROSITE" id="PS00107">
    <property type="entry name" value="PROTEIN_KINASE_ATP"/>
    <property type="match status" value="1"/>
</dbReference>
<evidence type="ECO:0000256" key="4">
    <source>
        <dbReference type="ARBA" id="ARBA00012513"/>
    </source>
</evidence>
<keyword evidence="10 26" id="KW-0812">Transmembrane</keyword>
<keyword evidence="8" id="KW-0433">Leucine-rich repeat</keyword>
<evidence type="ECO:0000256" key="20">
    <source>
        <dbReference type="ARBA" id="ARBA00047899"/>
    </source>
</evidence>
<feature type="domain" description="Protein kinase" evidence="28">
    <location>
        <begin position="840"/>
        <end position="1148"/>
    </location>
</feature>
<dbReference type="InterPro" id="IPR032675">
    <property type="entry name" value="LRR_dom_sf"/>
</dbReference>
<dbReference type="Pfam" id="PF08263">
    <property type="entry name" value="LRRNT_2"/>
    <property type="match status" value="1"/>
</dbReference>
<evidence type="ECO:0000256" key="3">
    <source>
        <dbReference type="ARBA" id="ARBA00008684"/>
    </source>
</evidence>
<keyword evidence="15 25" id="KW-0067">ATP-binding</keyword>
<dbReference type="FunFam" id="3.80.10.10:FF:000095">
    <property type="entry name" value="LRR receptor-like serine/threonine-protein kinase GSO1"/>
    <property type="match status" value="1"/>
</dbReference>
<evidence type="ECO:0000256" key="11">
    <source>
        <dbReference type="ARBA" id="ARBA00022729"/>
    </source>
</evidence>
<dbReference type="InterPro" id="IPR003591">
    <property type="entry name" value="Leu-rich_rpt_typical-subtyp"/>
</dbReference>
<dbReference type="FunFam" id="3.80.10.10:FF:000299">
    <property type="entry name" value="Piriformospora indica-insensitive protein 2"/>
    <property type="match status" value="1"/>
</dbReference>
<dbReference type="EMBL" id="CM003533">
    <property type="protein sequence ID" value="RCV29717.1"/>
    <property type="molecule type" value="Genomic_DNA"/>
</dbReference>
<dbReference type="PROSITE" id="PS50011">
    <property type="entry name" value="PROTEIN_KINASE_DOM"/>
    <property type="match status" value="1"/>
</dbReference>
<evidence type="ECO:0000256" key="6">
    <source>
        <dbReference type="ARBA" id="ARBA00022527"/>
    </source>
</evidence>
<dbReference type="GO" id="GO:0005789">
    <property type="term" value="C:endoplasmic reticulum membrane"/>
    <property type="evidence" value="ECO:0007669"/>
    <property type="project" value="UniProtKB-SubCell"/>
</dbReference>
<dbReference type="SUPFAM" id="SSF56112">
    <property type="entry name" value="Protein kinase-like (PK-like)"/>
    <property type="match status" value="1"/>
</dbReference>
<accession>A0A368RHM9</accession>
<keyword evidence="5" id="KW-1003">Cell membrane</keyword>
<evidence type="ECO:0000256" key="26">
    <source>
        <dbReference type="SAM" id="Phobius"/>
    </source>
</evidence>
<dbReference type="Pfam" id="PF07714">
    <property type="entry name" value="PK_Tyr_Ser-Thr"/>
    <property type="match status" value="1"/>
</dbReference>
<feature type="transmembrane region" description="Helical" evidence="26">
    <location>
        <begin position="782"/>
        <end position="804"/>
    </location>
</feature>
<feature type="signal peptide" evidence="27">
    <location>
        <begin position="1"/>
        <end position="26"/>
    </location>
</feature>
<dbReference type="InterPro" id="IPR017441">
    <property type="entry name" value="Protein_kinase_ATP_BS"/>
</dbReference>
<keyword evidence="19" id="KW-0325">Glycoprotein</keyword>
<keyword evidence="18" id="KW-0675">Receptor</keyword>
<comment type="catalytic activity">
    <reaction evidence="21">
        <text>L-seryl-[protein] + ATP = O-phospho-L-seryl-[protein] + ADP + H(+)</text>
        <dbReference type="Rhea" id="RHEA:17989"/>
        <dbReference type="Rhea" id="RHEA-COMP:9863"/>
        <dbReference type="Rhea" id="RHEA-COMP:11604"/>
        <dbReference type="ChEBI" id="CHEBI:15378"/>
        <dbReference type="ChEBI" id="CHEBI:29999"/>
        <dbReference type="ChEBI" id="CHEBI:30616"/>
        <dbReference type="ChEBI" id="CHEBI:83421"/>
        <dbReference type="ChEBI" id="CHEBI:456216"/>
        <dbReference type="EC" id="2.7.11.1"/>
    </reaction>
</comment>
<evidence type="ECO:0000313" key="29">
    <source>
        <dbReference type="EMBL" id="RCV29717.1"/>
    </source>
</evidence>
<feature type="binding site" evidence="25">
    <location>
        <position position="871"/>
    </location>
    <ligand>
        <name>ATP</name>
        <dbReference type="ChEBI" id="CHEBI:30616"/>
    </ligand>
</feature>
<evidence type="ECO:0000256" key="21">
    <source>
        <dbReference type="ARBA" id="ARBA00048679"/>
    </source>
</evidence>
<proteinExistence type="inferred from homology"/>
<dbReference type="InterPro" id="IPR001611">
    <property type="entry name" value="Leu-rich_rpt"/>
</dbReference>
<dbReference type="KEGG" id="sita:101772333"/>
<evidence type="ECO:0000256" key="25">
    <source>
        <dbReference type="PROSITE-ProRule" id="PRU10141"/>
    </source>
</evidence>
<evidence type="ECO:0000256" key="1">
    <source>
        <dbReference type="ARBA" id="ARBA00004162"/>
    </source>
</evidence>
<keyword evidence="11 27" id="KW-0732">Signal</keyword>
<dbReference type="InterPro" id="IPR051809">
    <property type="entry name" value="Plant_receptor-like_S/T_kinase"/>
</dbReference>
<dbReference type="SMART" id="SM00369">
    <property type="entry name" value="LRR_TYP"/>
    <property type="match status" value="14"/>
</dbReference>
<dbReference type="Gene3D" id="3.80.10.10">
    <property type="entry name" value="Ribonuclease Inhibitor"/>
    <property type="match status" value="5"/>
</dbReference>
<gene>
    <name evidence="29" type="ORF">SETIT_6G034700v2</name>
</gene>
<dbReference type="InterPro" id="IPR008271">
    <property type="entry name" value="Ser/Thr_kinase_AS"/>
</dbReference>
<comment type="function">
    <text evidence="23">The processed protein kinase Xa21 chain released by protein cleavage after X.oryzae pv. oryzae protein Ax21 detection translocates into the nucleus where it can bind and regulate WRKY62, a transcription factor. Confers resistance to the bacterial pathogen X.oryzae pv. oryzae (Xoo).</text>
</comment>
<keyword evidence="14" id="KW-0418">Kinase</keyword>
<keyword evidence="9" id="KW-0808">Transferase</keyword>
<evidence type="ECO:0000256" key="17">
    <source>
        <dbReference type="ARBA" id="ARBA00023136"/>
    </source>
</evidence>
<evidence type="ECO:0000256" key="24">
    <source>
        <dbReference type="ARBA" id="ARBA00072040"/>
    </source>
</evidence>
<dbReference type="PANTHER" id="PTHR27008">
    <property type="entry name" value="OS04G0122200 PROTEIN"/>
    <property type="match status" value="1"/>
</dbReference>
<dbReference type="InterPro" id="IPR013210">
    <property type="entry name" value="LRR_N_plant-typ"/>
</dbReference>
<feature type="chain" id="PRO_5016951295" description="Receptor kinase-like protein Xa21" evidence="27">
    <location>
        <begin position="27"/>
        <end position="1159"/>
    </location>
</feature>
<evidence type="ECO:0000256" key="10">
    <source>
        <dbReference type="ARBA" id="ARBA00022692"/>
    </source>
</evidence>
<evidence type="ECO:0000256" key="14">
    <source>
        <dbReference type="ARBA" id="ARBA00022777"/>
    </source>
</evidence>
<evidence type="ECO:0000256" key="19">
    <source>
        <dbReference type="ARBA" id="ARBA00023180"/>
    </source>
</evidence>
<evidence type="ECO:0000256" key="12">
    <source>
        <dbReference type="ARBA" id="ARBA00022737"/>
    </source>
</evidence>
<dbReference type="Pfam" id="PF00560">
    <property type="entry name" value="LRR_1"/>
    <property type="match status" value="7"/>
</dbReference>
<keyword evidence="12" id="KW-0677">Repeat</keyword>